<evidence type="ECO:0000313" key="2">
    <source>
        <dbReference type="Proteomes" id="UP000242815"/>
    </source>
</evidence>
<name>A0A1I6C5A5_9GAMM</name>
<evidence type="ECO:0008006" key="3">
    <source>
        <dbReference type="Google" id="ProtNLM"/>
    </source>
</evidence>
<dbReference type="EMBL" id="FOYD01000013">
    <property type="protein sequence ID" value="SFQ88314.1"/>
    <property type="molecule type" value="Genomic_DNA"/>
</dbReference>
<sequence length="238" mass="26412">MAVPGLANMTSTSSISPLIGVGLYSLPEAAAYTGIPAAQLGRWVFGYRADGKQYPGLWQPALVDLDEKTLGFHDLLEVRFVHAFRQHGISLQAIRAASQHAAEWFKQPYPFTCRRFQTDGRSIFATVLEQTGDESLIDLVKRQYAFKQVISDSLYAGIDYDSEGEALRWYPLKRSKAVVLDPSRHFGKPILDQSGIDTQSVAAAFIAENRNARRVARLYEISPAEVEAAVRFESKDAA</sequence>
<protein>
    <recommendedName>
        <fullName evidence="3">DUF433 domain-containing protein</fullName>
    </recommendedName>
</protein>
<proteinExistence type="predicted"/>
<gene>
    <name evidence="1" type="ORF">SAMN05216578_11350</name>
</gene>
<organism evidence="1 2">
    <name type="scientific">Halopseudomonas formosensis</name>
    <dbReference type="NCBI Taxonomy" id="1002526"/>
    <lineage>
        <taxon>Bacteria</taxon>
        <taxon>Pseudomonadati</taxon>
        <taxon>Pseudomonadota</taxon>
        <taxon>Gammaproteobacteria</taxon>
        <taxon>Pseudomonadales</taxon>
        <taxon>Pseudomonadaceae</taxon>
        <taxon>Halopseudomonas</taxon>
    </lineage>
</organism>
<dbReference type="Proteomes" id="UP000242815">
    <property type="component" value="Unassembled WGS sequence"/>
</dbReference>
<evidence type="ECO:0000313" key="1">
    <source>
        <dbReference type="EMBL" id="SFQ88314.1"/>
    </source>
</evidence>
<accession>A0A1I6C5A5</accession>
<dbReference type="STRING" id="1002526.SAMN05216578_11350"/>
<reference evidence="1 2" key="1">
    <citation type="submission" date="2016-10" db="EMBL/GenBank/DDBJ databases">
        <authorList>
            <person name="de Groot N.N."/>
        </authorList>
    </citation>
    <scope>NUCLEOTIDE SEQUENCE [LARGE SCALE GENOMIC DNA]</scope>
    <source>
        <strain evidence="1 2">JCM 18415</strain>
    </source>
</reference>
<dbReference type="AlphaFoldDB" id="A0A1I6C5A5"/>